<feature type="domain" description="DUF4220" evidence="2">
    <location>
        <begin position="210"/>
        <end position="332"/>
    </location>
</feature>
<protein>
    <recommendedName>
        <fullName evidence="2">DUF4220 domain-containing protein</fullName>
    </recommendedName>
</protein>
<feature type="transmembrane region" description="Helical" evidence="1">
    <location>
        <begin position="111"/>
        <end position="129"/>
    </location>
</feature>
<gene>
    <name evidence="3" type="ORF">SLEP1_g47973</name>
</gene>
<feature type="transmembrane region" description="Helical" evidence="1">
    <location>
        <begin position="135"/>
        <end position="151"/>
    </location>
</feature>
<reference evidence="3 4" key="1">
    <citation type="journal article" date="2021" name="Commun. Biol.">
        <title>The genome of Shorea leprosula (Dipterocarpaceae) highlights the ecological relevance of drought in aseasonal tropical rainforests.</title>
        <authorList>
            <person name="Ng K.K.S."/>
            <person name="Kobayashi M.J."/>
            <person name="Fawcett J.A."/>
            <person name="Hatakeyama M."/>
            <person name="Paape T."/>
            <person name="Ng C.H."/>
            <person name="Ang C.C."/>
            <person name="Tnah L.H."/>
            <person name="Lee C.T."/>
            <person name="Nishiyama T."/>
            <person name="Sese J."/>
            <person name="O'Brien M.J."/>
            <person name="Copetti D."/>
            <person name="Mohd Noor M.I."/>
            <person name="Ong R.C."/>
            <person name="Putra M."/>
            <person name="Sireger I.Z."/>
            <person name="Indrioko S."/>
            <person name="Kosugi Y."/>
            <person name="Izuno A."/>
            <person name="Isagi Y."/>
            <person name="Lee S.L."/>
            <person name="Shimizu K.K."/>
        </authorList>
    </citation>
    <scope>NUCLEOTIDE SEQUENCE [LARGE SCALE GENOMIC DNA]</scope>
    <source>
        <strain evidence="3">214</strain>
    </source>
</reference>
<accession>A0AAV5LV05</accession>
<keyword evidence="1" id="KW-0472">Membrane</keyword>
<dbReference type="InterPro" id="IPR025315">
    <property type="entry name" value="DUF4220"/>
</dbReference>
<keyword evidence="1" id="KW-1133">Transmembrane helix</keyword>
<dbReference type="Pfam" id="PF04578">
    <property type="entry name" value="DUF594"/>
    <property type="match status" value="1"/>
</dbReference>
<evidence type="ECO:0000313" key="4">
    <source>
        <dbReference type="Proteomes" id="UP001054252"/>
    </source>
</evidence>
<feature type="transmembrane region" description="Helical" evidence="1">
    <location>
        <begin position="45"/>
        <end position="71"/>
    </location>
</feature>
<dbReference type="InterPro" id="IPR007658">
    <property type="entry name" value="DUF594"/>
</dbReference>
<dbReference type="PANTHER" id="PTHR31325">
    <property type="entry name" value="OS01G0798800 PROTEIN-RELATED"/>
    <property type="match status" value="1"/>
</dbReference>
<comment type="caution">
    <text evidence="3">The sequence shown here is derived from an EMBL/GenBank/DDBJ whole genome shotgun (WGS) entry which is preliminary data.</text>
</comment>
<keyword evidence="4" id="KW-1185">Reference proteome</keyword>
<feature type="transmembrane region" description="Helical" evidence="1">
    <location>
        <begin position="14"/>
        <end position="33"/>
    </location>
</feature>
<dbReference type="Proteomes" id="UP001054252">
    <property type="component" value="Unassembled WGS sequence"/>
</dbReference>
<proteinExistence type="predicted"/>
<evidence type="ECO:0000259" key="2">
    <source>
        <dbReference type="Pfam" id="PF13968"/>
    </source>
</evidence>
<keyword evidence="1" id="KW-0812">Transmembrane</keyword>
<organism evidence="3 4">
    <name type="scientific">Rubroshorea leprosula</name>
    <dbReference type="NCBI Taxonomy" id="152421"/>
    <lineage>
        <taxon>Eukaryota</taxon>
        <taxon>Viridiplantae</taxon>
        <taxon>Streptophyta</taxon>
        <taxon>Embryophyta</taxon>
        <taxon>Tracheophyta</taxon>
        <taxon>Spermatophyta</taxon>
        <taxon>Magnoliopsida</taxon>
        <taxon>eudicotyledons</taxon>
        <taxon>Gunneridae</taxon>
        <taxon>Pentapetalae</taxon>
        <taxon>rosids</taxon>
        <taxon>malvids</taxon>
        <taxon>Malvales</taxon>
        <taxon>Dipterocarpaceae</taxon>
        <taxon>Rubroshorea</taxon>
    </lineage>
</organism>
<dbReference type="EMBL" id="BPVZ01000140">
    <property type="protein sequence ID" value="GKV40312.1"/>
    <property type="molecule type" value="Genomic_DNA"/>
</dbReference>
<feature type="transmembrane region" description="Helical" evidence="1">
    <location>
        <begin position="77"/>
        <end position="99"/>
    </location>
</feature>
<dbReference type="AlphaFoldDB" id="A0AAV5LV05"/>
<feature type="transmembrane region" description="Helical" evidence="1">
    <location>
        <begin position="240"/>
        <end position="262"/>
    </location>
</feature>
<name>A0AAV5LV05_9ROSI</name>
<sequence>MSSDESLKEPWDKYGIRGLIILSLMLQSFLILYAPLRRQTGGKRVLFVTIPLWIAYLLADWVAVFTIGFIMRAERSGLWALWSSFLLLHLGGPDTMTSFSIEDNKLWMRHLLGLLSRVGSSVYIVFVSLSNDDILWLPSLLVLIAGIIKYAERNRALYLASLDHFGDNSKKANQHMPPVPEQFSKLVSSWMPQCPPLSSIEKSLLPDGMNEMLRAIEIQLSLLYEFLHTKLPVVDSKTGYVCRIINLVCILGALVSFPMLLNKYYHRRFGKFDIWLTYGLLIGALALELISIMLLITSDWMTMAHFQKIWNSDKFINKPRWFNLVPQLNIFSTCDLLTKEGGLANQDSFGFLGLRSLLRKIRRNQWVKYRRFVKDQEWLFIFSTLQEKKDKKQGRLIFNDLKQLVKNYIHTVTKNFFVIYQVVAFSLEKFDYMDSLLIWHIVTECCYRRKDSGPKSSSAPAFACKHINHRKISKLLSDYMFYLLVMKPTLIGVSPNCWKIVFNGEDNKDQINSSWLMELQYSSFQGNITSGKYSFSDRNESKEKRISRVKRTACELVKVLESEGKRWEIIAKIWVCILCYAAINCQPIVHARQVSGGGQLLTLVWLLMNYMELTPSNWCTTGP</sequence>
<feature type="transmembrane region" description="Helical" evidence="1">
    <location>
        <begin position="274"/>
        <end position="296"/>
    </location>
</feature>
<evidence type="ECO:0000313" key="3">
    <source>
        <dbReference type="EMBL" id="GKV40312.1"/>
    </source>
</evidence>
<dbReference type="Pfam" id="PF13968">
    <property type="entry name" value="DUF4220"/>
    <property type="match status" value="2"/>
</dbReference>
<feature type="domain" description="DUF4220" evidence="2">
    <location>
        <begin position="53"/>
        <end position="177"/>
    </location>
</feature>
<evidence type="ECO:0000256" key="1">
    <source>
        <dbReference type="SAM" id="Phobius"/>
    </source>
</evidence>